<organism evidence="1 2">
    <name type="scientific">Chishuiella changwenlii</name>
    <dbReference type="NCBI Taxonomy" id="1434701"/>
    <lineage>
        <taxon>Bacteria</taxon>
        <taxon>Pseudomonadati</taxon>
        <taxon>Bacteroidota</taxon>
        <taxon>Flavobacteriia</taxon>
        <taxon>Flavobacteriales</taxon>
        <taxon>Weeksellaceae</taxon>
        <taxon>Chishuiella</taxon>
    </lineage>
</organism>
<evidence type="ECO:0000313" key="2">
    <source>
        <dbReference type="Proteomes" id="UP000650994"/>
    </source>
</evidence>
<sequence length="102" mass="11692">MNKTLLMKIPKIIERFIFESITATFVYKGHKMFSATYINPENGVKMKLFTCYDEQINSQTFGISVNKSIISGIPTFEKLIEIAFELVRENKSFLGSNQIDSI</sequence>
<proteinExistence type="predicted"/>
<accession>A0ABQ1TAI3</accession>
<evidence type="ECO:0000313" key="1">
    <source>
        <dbReference type="EMBL" id="GGE87047.1"/>
    </source>
</evidence>
<dbReference type="EMBL" id="BMFL01000001">
    <property type="protein sequence ID" value="GGE87047.1"/>
    <property type="molecule type" value="Genomic_DNA"/>
</dbReference>
<gene>
    <name evidence="1" type="ORF">GCM10010984_01030</name>
</gene>
<keyword evidence="2" id="KW-1185">Reference proteome</keyword>
<protein>
    <submittedName>
        <fullName evidence="1">Uncharacterized protein</fullName>
    </submittedName>
</protein>
<name>A0ABQ1TAI3_9FLAO</name>
<comment type="caution">
    <text evidence="1">The sequence shown here is derived from an EMBL/GenBank/DDBJ whole genome shotgun (WGS) entry which is preliminary data.</text>
</comment>
<reference evidence="2" key="1">
    <citation type="journal article" date="2019" name="Int. J. Syst. Evol. Microbiol.">
        <title>The Global Catalogue of Microorganisms (GCM) 10K type strain sequencing project: providing services to taxonomists for standard genome sequencing and annotation.</title>
        <authorList>
            <consortium name="The Broad Institute Genomics Platform"/>
            <consortium name="The Broad Institute Genome Sequencing Center for Infectious Disease"/>
            <person name="Wu L."/>
            <person name="Ma J."/>
        </authorList>
    </citation>
    <scope>NUCLEOTIDE SEQUENCE [LARGE SCALE GENOMIC DNA]</scope>
    <source>
        <strain evidence="2">CGMCC 1.12707</strain>
    </source>
</reference>
<dbReference type="Proteomes" id="UP000650994">
    <property type="component" value="Unassembled WGS sequence"/>
</dbReference>